<dbReference type="RefSeq" id="WP_184046690.1">
    <property type="nucleotide sequence ID" value="NZ_JACIGK010000025.1"/>
</dbReference>
<dbReference type="AlphaFoldDB" id="A0A7W6WBC8"/>
<organism evidence="1 2">
    <name type="scientific">Roseospira visakhapatnamensis</name>
    <dbReference type="NCBI Taxonomy" id="390880"/>
    <lineage>
        <taxon>Bacteria</taxon>
        <taxon>Pseudomonadati</taxon>
        <taxon>Pseudomonadota</taxon>
        <taxon>Alphaproteobacteria</taxon>
        <taxon>Rhodospirillales</taxon>
        <taxon>Rhodospirillaceae</taxon>
        <taxon>Roseospira</taxon>
    </lineage>
</organism>
<protein>
    <submittedName>
        <fullName evidence="1">Phage tail protein X</fullName>
    </submittedName>
</protein>
<gene>
    <name evidence="1" type="ORF">GGD89_003007</name>
</gene>
<keyword evidence="2" id="KW-1185">Reference proteome</keyword>
<dbReference type="InterPro" id="IPR008861">
    <property type="entry name" value="GpX-like"/>
</dbReference>
<dbReference type="Proteomes" id="UP000554286">
    <property type="component" value="Unassembled WGS sequence"/>
</dbReference>
<proteinExistence type="predicted"/>
<reference evidence="1 2" key="1">
    <citation type="submission" date="2020-08" db="EMBL/GenBank/DDBJ databases">
        <title>Genome sequencing of Purple Non-Sulfur Bacteria from various extreme environments.</title>
        <authorList>
            <person name="Mayer M."/>
        </authorList>
    </citation>
    <scope>NUCLEOTIDE SEQUENCE [LARGE SCALE GENOMIC DNA]</scope>
    <source>
        <strain evidence="1 2">JA131</strain>
    </source>
</reference>
<name>A0A7W6WBC8_9PROT</name>
<comment type="caution">
    <text evidence="1">The sequence shown here is derived from an EMBL/GenBank/DDBJ whole genome shotgun (WGS) entry which is preliminary data.</text>
</comment>
<dbReference type="Pfam" id="PF05489">
    <property type="entry name" value="Phage_tail_X"/>
    <property type="match status" value="1"/>
</dbReference>
<evidence type="ECO:0000313" key="2">
    <source>
        <dbReference type="Proteomes" id="UP000554286"/>
    </source>
</evidence>
<accession>A0A7W6WBC8</accession>
<evidence type="ECO:0000313" key="1">
    <source>
        <dbReference type="EMBL" id="MBB4267366.1"/>
    </source>
</evidence>
<sequence>MTLHGVTWRDDGTAAYTTVDGDMVDHLCWRHYGQAWGTVEQVLAGNPGLADHGPVLPAGITILLPRMAPRSGPPRREVVRLFD</sequence>
<dbReference type="EMBL" id="JACIGK010000025">
    <property type="protein sequence ID" value="MBB4267366.1"/>
    <property type="molecule type" value="Genomic_DNA"/>
</dbReference>